<dbReference type="Gene3D" id="3.40.630.30">
    <property type="match status" value="1"/>
</dbReference>
<accession>A0A5C5WEZ2</accession>
<gene>
    <name evidence="4" type="ORF">Pla111_04240</name>
</gene>
<dbReference type="Pfam" id="PF13508">
    <property type="entry name" value="Acetyltransf_7"/>
    <property type="match status" value="1"/>
</dbReference>
<reference evidence="4 5" key="1">
    <citation type="submission" date="2019-02" db="EMBL/GenBank/DDBJ databases">
        <title>Deep-cultivation of Planctomycetes and their phenomic and genomic characterization uncovers novel biology.</title>
        <authorList>
            <person name="Wiegand S."/>
            <person name="Jogler M."/>
            <person name="Boedeker C."/>
            <person name="Pinto D."/>
            <person name="Vollmers J."/>
            <person name="Rivas-Marin E."/>
            <person name="Kohn T."/>
            <person name="Peeters S.H."/>
            <person name="Heuer A."/>
            <person name="Rast P."/>
            <person name="Oberbeckmann S."/>
            <person name="Bunk B."/>
            <person name="Jeske O."/>
            <person name="Meyerdierks A."/>
            <person name="Storesund J.E."/>
            <person name="Kallscheuer N."/>
            <person name="Luecker S."/>
            <person name="Lage O.M."/>
            <person name="Pohl T."/>
            <person name="Merkel B.J."/>
            <person name="Hornburger P."/>
            <person name="Mueller R.-W."/>
            <person name="Bruemmer F."/>
            <person name="Labrenz M."/>
            <person name="Spormann A.M."/>
            <person name="Op Den Camp H."/>
            <person name="Overmann J."/>
            <person name="Amann R."/>
            <person name="Jetten M.S.M."/>
            <person name="Mascher T."/>
            <person name="Medema M.H."/>
            <person name="Devos D.P."/>
            <person name="Kaster A.-K."/>
            <person name="Ovreas L."/>
            <person name="Rohde M."/>
            <person name="Galperin M.Y."/>
            <person name="Jogler C."/>
        </authorList>
    </citation>
    <scope>NUCLEOTIDE SEQUENCE [LARGE SCALE GENOMIC DNA]</scope>
    <source>
        <strain evidence="4 5">Pla111</strain>
    </source>
</reference>
<evidence type="ECO:0000313" key="5">
    <source>
        <dbReference type="Proteomes" id="UP000318995"/>
    </source>
</evidence>
<sequence>MIRTLRIEDLPAVKAVIDASELFPSEMLDEMVAPFLGTEPCQEFWLVDVDPEPIAVAYCAQERMTEGTWNQLLIAVHPEHRGRGIGTQIMNLTEQILREQGERLLLVETSGTNAFERARGFYRGKGYEEVACLRDYYAAGDDKIIFRKSLS</sequence>
<dbReference type="Proteomes" id="UP000318995">
    <property type="component" value="Unassembled WGS sequence"/>
</dbReference>
<evidence type="ECO:0000256" key="2">
    <source>
        <dbReference type="ARBA" id="ARBA00023315"/>
    </source>
</evidence>
<dbReference type="PANTHER" id="PTHR43877">
    <property type="entry name" value="AMINOALKYLPHOSPHONATE N-ACETYLTRANSFERASE-RELATED-RELATED"/>
    <property type="match status" value="1"/>
</dbReference>
<dbReference type="AlphaFoldDB" id="A0A5C5WEZ2"/>
<dbReference type="EMBL" id="SJPH01000001">
    <property type="protein sequence ID" value="TWT48649.1"/>
    <property type="molecule type" value="Genomic_DNA"/>
</dbReference>
<dbReference type="InterPro" id="IPR050832">
    <property type="entry name" value="Bact_Acetyltransf"/>
</dbReference>
<dbReference type="OrthoDB" id="9798006at2"/>
<dbReference type="PROSITE" id="PS51186">
    <property type="entry name" value="GNAT"/>
    <property type="match status" value="1"/>
</dbReference>
<evidence type="ECO:0000256" key="1">
    <source>
        <dbReference type="ARBA" id="ARBA00022679"/>
    </source>
</evidence>
<organism evidence="4 5">
    <name type="scientific">Botrimarina hoheduenensis</name>
    <dbReference type="NCBI Taxonomy" id="2528000"/>
    <lineage>
        <taxon>Bacteria</taxon>
        <taxon>Pseudomonadati</taxon>
        <taxon>Planctomycetota</taxon>
        <taxon>Planctomycetia</taxon>
        <taxon>Pirellulales</taxon>
        <taxon>Lacipirellulaceae</taxon>
        <taxon>Botrimarina</taxon>
    </lineage>
</organism>
<evidence type="ECO:0000313" key="4">
    <source>
        <dbReference type="EMBL" id="TWT48649.1"/>
    </source>
</evidence>
<dbReference type="GO" id="GO:0016747">
    <property type="term" value="F:acyltransferase activity, transferring groups other than amino-acyl groups"/>
    <property type="evidence" value="ECO:0007669"/>
    <property type="project" value="InterPro"/>
</dbReference>
<keyword evidence="2" id="KW-0012">Acyltransferase</keyword>
<dbReference type="CDD" id="cd04301">
    <property type="entry name" value="NAT_SF"/>
    <property type="match status" value="1"/>
</dbReference>
<feature type="domain" description="N-acetyltransferase" evidence="3">
    <location>
        <begin position="1"/>
        <end position="151"/>
    </location>
</feature>
<evidence type="ECO:0000259" key="3">
    <source>
        <dbReference type="PROSITE" id="PS51186"/>
    </source>
</evidence>
<dbReference type="InterPro" id="IPR000182">
    <property type="entry name" value="GNAT_dom"/>
</dbReference>
<dbReference type="RefSeq" id="WP_146570881.1">
    <property type="nucleotide sequence ID" value="NZ_SJPH01000001.1"/>
</dbReference>
<protein>
    <submittedName>
        <fullName evidence="4">Acetyltransferase (GNAT) family protein</fullName>
    </submittedName>
</protein>
<comment type="caution">
    <text evidence="4">The sequence shown here is derived from an EMBL/GenBank/DDBJ whole genome shotgun (WGS) entry which is preliminary data.</text>
</comment>
<keyword evidence="1 4" id="KW-0808">Transferase</keyword>
<name>A0A5C5WEZ2_9BACT</name>
<dbReference type="InterPro" id="IPR016181">
    <property type="entry name" value="Acyl_CoA_acyltransferase"/>
</dbReference>
<proteinExistence type="predicted"/>
<dbReference type="SUPFAM" id="SSF55729">
    <property type="entry name" value="Acyl-CoA N-acyltransferases (Nat)"/>
    <property type="match status" value="1"/>
</dbReference>
<keyword evidence="5" id="KW-1185">Reference proteome</keyword>